<dbReference type="InterPro" id="IPR011009">
    <property type="entry name" value="Kinase-like_dom_sf"/>
</dbReference>
<dbReference type="Gene3D" id="3.30.200.20">
    <property type="entry name" value="Phosphorylase Kinase, domain 1"/>
    <property type="match status" value="1"/>
</dbReference>
<dbReference type="SUPFAM" id="SSF56112">
    <property type="entry name" value="Protein kinase-like (PK-like)"/>
    <property type="match status" value="2"/>
</dbReference>
<dbReference type="Gene3D" id="1.10.510.10">
    <property type="entry name" value="Transferase(Phosphotransferase) domain 1"/>
    <property type="match status" value="1"/>
</dbReference>
<comment type="caution">
    <text evidence="4">The sequence shown here is derived from an EMBL/GenBank/DDBJ whole genome shotgun (WGS) entry which is preliminary data.</text>
</comment>
<dbReference type="GO" id="GO:0005524">
    <property type="term" value="F:ATP binding"/>
    <property type="evidence" value="ECO:0007669"/>
    <property type="project" value="InterPro"/>
</dbReference>
<keyword evidence="2" id="KW-0812">Transmembrane</keyword>
<accession>A0A2U1KUX1</accession>
<name>A0A2U1KUX1_ARTAN</name>
<feature type="transmembrane region" description="Helical" evidence="2">
    <location>
        <begin position="12"/>
        <end position="32"/>
    </location>
</feature>
<dbReference type="InterPro" id="IPR000719">
    <property type="entry name" value="Prot_kinase_dom"/>
</dbReference>
<dbReference type="GO" id="GO:0004672">
    <property type="term" value="F:protein kinase activity"/>
    <property type="evidence" value="ECO:0007669"/>
    <property type="project" value="InterPro"/>
</dbReference>
<dbReference type="InterPro" id="IPR008271">
    <property type="entry name" value="Ser/Thr_kinase_AS"/>
</dbReference>
<dbReference type="PANTHER" id="PTHR47976:SF30">
    <property type="entry name" value="RECEPTOR-LIKE SERINE_THREONINE-PROTEIN KINASE"/>
    <property type="match status" value="1"/>
</dbReference>
<protein>
    <recommendedName>
        <fullName evidence="3">Protein kinase domain-containing protein</fullName>
    </recommendedName>
</protein>
<dbReference type="InterPro" id="IPR001245">
    <property type="entry name" value="Ser-Thr/Tyr_kinase_cat_dom"/>
</dbReference>
<feature type="transmembrane region" description="Helical" evidence="2">
    <location>
        <begin position="143"/>
        <end position="164"/>
    </location>
</feature>
<dbReference type="PANTHER" id="PTHR47976">
    <property type="entry name" value="G-TYPE LECTIN S-RECEPTOR-LIKE SERINE/THREONINE-PROTEIN KINASE SD2-5"/>
    <property type="match status" value="1"/>
</dbReference>
<keyword evidence="2" id="KW-0472">Membrane</keyword>
<evidence type="ECO:0000259" key="3">
    <source>
        <dbReference type="PROSITE" id="PS50011"/>
    </source>
</evidence>
<dbReference type="PROSITE" id="PS00108">
    <property type="entry name" value="PROTEIN_KINASE_ST"/>
    <property type="match status" value="1"/>
</dbReference>
<organism evidence="4 5">
    <name type="scientific">Artemisia annua</name>
    <name type="common">Sweet wormwood</name>
    <dbReference type="NCBI Taxonomy" id="35608"/>
    <lineage>
        <taxon>Eukaryota</taxon>
        <taxon>Viridiplantae</taxon>
        <taxon>Streptophyta</taxon>
        <taxon>Embryophyta</taxon>
        <taxon>Tracheophyta</taxon>
        <taxon>Spermatophyta</taxon>
        <taxon>Magnoliopsida</taxon>
        <taxon>eudicotyledons</taxon>
        <taxon>Gunneridae</taxon>
        <taxon>Pentapetalae</taxon>
        <taxon>asterids</taxon>
        <taxon>campanulids</taxon>
        <taxon>Asterales</taxon>
        <taxon>Asteraceae</taxon>
        <taxon>Asteroideae</taxon>
        <taxon>Anthemideae</taxon>
        <taxon>Artemisiinae</taxon>
        <taxon>Artemisia</taxon>
    </lineage>
</organism>
<evidence type="ECO:0000256" key="1">
    <source>
        <dbReference type="ARBA" id="ARBA00022729"/>
    </source>
</evidence>
<feature type="domain" description="Protein kinase" evidence="3">
    <location>
        <begin position="1"/>
        <end position="232"/>
    </location>
</feature>
<dbReference type="AlphaFoldDB" id="A0A2U1KUX1"/>
<keyword evidence="5" id="KW-1185">Reference proteome</keyword>
<dbReference type="Pfam" id="PF07714">
    <property type="entry name" value="PK_Tyr_Ser-Thr"/>
    <property type="match status" value="1"/>
</dbReference>
<evidence type="ECO:0000256" key="2">
    <source>
        <dbReference type="SAM" id="Phobius"/>
    </source>
</evidence>
<gene>
    <name evidence="4" type="ORF">CTI12_AA559430</name>
</gene>
<evidence type="ECO:0000313" key="5">
    <source>
        <dbReference type="Proteomes" id="UP000245207"/>
    </source>
</evidence>
<dbReference type="PROSITE" id="PS50011">
    <property type="entry name" value="PROTEIN_KINASE_DOM"/>
    <property type="match status" value="1"/>
</dbReference>
<dbReference type="Pfam" id="PF00069">
    <property type="entry name" value="Pkinase"/>
    <property type="match status" value="1"/>
</dbReference>
<reference evidence="4 5" key="1">
    <citation type="journal article" date="2018" name="Mol. Plant">
        <title>The genome of Artemisia annua provides insight into the evolution of Asteraceae family and artemisinin biosynthesis.</title>
        <authorList>
            <person name="Shen Q."/>
            <person name="Zhang L."/>
            <person name="Liao Z."/>
            <person name="Wang S."/>
            <person name="Yan T."/>
            <person name="Shi P."/>
            <person name="Liu M."/>
            <person name="Fu X."/>
            <person name="Pan Q."/>
            <person name="Wang Y."/>
            <person name="Lv Z."/>
            <person name="Lu X."/>
            <person name="Zhang F."/>
            <person name="Jiang W."/>
            <person name="Ma Y."/>
            <person name="Chen M."/>
            <person name="Hao X."/>
            <person name="Li L."/>
            <person name="Tang Y."/>
            <person name="Lv G."/>
            <person name="Zhou Y."/>
            <person name="Sun X."/>
            <person name="Brodelius P.E."/>
            <person name="Rose J.K.C."/>
            <person name="Tang K."/>
        </authorList>
    </citation>
    <scope>NUCLEOTIDE SEQUENCE [LARGE SCALE GENOMIC DNA]</scope>
    <source>
        <strain evidence="5">cv. Huhao1</strain>
        <tissue evidence="4">Leaf</tissue>
    </source>
</reference>
<dbReference type="OrthoDB" id="4062651at2759"/>
<proteinExistence type="predicted"/>
<keyword evidence="1" id="KW-0732">Signal</keyword>
<dbReference type="EMBL" id="PKPP01013724">
    <property type="protein sequence ID" value="PWA40537.1"/>
    <property type="molecule type" value="Genomic_DNA"/>
</dbReference>
<keyword evidence="2" id="KW-1133">Transmembrane helix</keyword>
<evidence type="ECO:0000313" key="4">
    <source>
        <dbReference type="EMBL" id="PWA40537.1"/>
    </source>
</evidence>
<sequence length="305" mass="35222">MWINEVKREAHELIWSTWKLIITQIVIGFTYLNEGCDSQGILHFDLKPGNVLVDTNFSVKICDFVSSRFISANTTPHTIYYSYLVKPGKKLANSQLVVSYIGLLNRSSACFILSAEPNEPDIAFSIPTTLSVEYLKLMSDGHLIIRVFVVFGLFAFIIGFYKYFKEKRNNKQLHQEFEKYDDDKYIKNVPGFPIWYSYEQLQTATNNFSEENLIGRGAHRYVFQGTLDDSKIAVKCFEERVELNESFKSEVKAIASLYDINVLKLIGYFPFVDTPILAYEYMGNQSLVKWINRVKREAEGHAWST</sequence>
<dbReference type="InterPro" id="IPR051343">
    <property type="entry name" value="G-type_lectin_kinases/EP1-like"/>
</dbReference>
<dbReference type="Proteomes" id="UP000245207">
    <property type="component" value="Unassembled WGS sequence"/>
</dbReference>